<feature type="non-terminal residue" evidence="8">
    <location>
        <position position="209"/>
    </location>
</feature>
<dbReference type="InterPro" id="IPR029063">
    <property type="entry name" value="SAM-dependent_MTases_sf"/>
</dbReference>
<dbReference type="PANTHER" id="PTHR18895:SF74">
    <property type="entry name" value="MTRF1L RELEASE FACTOR GLUTAMINE METHYLTRANSFERASE"/>
    <property type="match status" value="1"/>
</dbReference>
<name>A0A9D1NQ39_9BACT</name>
<evidence type="ECO:0000259" key="7">
    <source>
        <dbReference type="Pfam" id="PF17827"/>
    </source>
</evidence>
<dbReference type="GO" id="GO:0003676">
    <property type="term" value="F:nucleic acid binding"/>
    <property type="evidence" value="ECO:0007669"/>
    <property type="project" value="InterPro"/>
</dbReference>
<keyword evidence="3" id="KW-0808">Transferase</keyword>
<dbReference type="PROSITE" id="PS00092">
    <property type="entry name" value="N6_MTASE"/>
    <property type="match status" value="1"/>
</dbReference>
<dbReference type="AlphaFoldDB" id="A0A9D1NQ39"/>
<keyword evidence="4" id="KW-0949">S-adenosyl-L-methionine</keyword>
<dbReference type="InterPro" id="IPR002052">
    <property type="entry name" value="DNA_methylase_N6_adenine_CS"/>
</dbReference>
<dbReference type="InterPro" id="IPR007848">
    <property type="entry name" value="Small_mtfrase_dom"/>
</dbReference>
<evidence type="ECO:0000313" key="9">
    <source>
        <dbReference type="Proteomes" id="UP000886845"/>
    </source>
</evidence>
<dbReference type="InterPro" id="IPR050320">
    <property type="entry name" value="N5-glutamine_MTase"/>
</dbReference>
<gene>
    <name evidence="8" type="ORF">IAC79_08005</name>
</gene>
<reference evidence="8" key="2">
    <citation type="journal article" date="2021" name="PeerJ">
        <title>Extensive microbial diversity within the chicken gut microbiome revealed by metagenomics and culture.</title>
        <authorList>
            <person name="Gilroy R."/>
            <person name="Ravi A."/>
            <person name="Getino M."/>
            <person name="Pursley I."/>
            <person name="Horton D.L."/>
            <person name="Alikhan N.F."/>
            <person name="Baker D."/>
            <person name="Gharbi K."/>
            <person name="Hall N."/>
            <person name="Watson M."/>
            <person name="Adriaenssens E.M."/>
            <person name="Foster-Nyarko E."/>
            <person name="Jarju S."/>
            <person name="Secka A."/>
            <person name="Antonio M."/>
            <person name="Oren A."/>
            <person name="Chaudhuri R.R."/>
            <person name="La Ragione R."/>
            <person name="Hildebrand F."/>
            <person name="Pallen M.J."/>
        </authorList>
    </citation>
    <scope>NUCLEOTIDE SEQUENCE</scope>
    <source>
        <strain evidence="8">35461</strain>
    </source>
</reference>
<evidence type="ECO:0000256" key="5">
    <source>
        <dbReference type="ARBA" id="ARBA00048391"/>
    </source>
</evidence>
<evidence type="ECO:0000256" key="4">
    <source>
        <dbReference type="ARBA" id="ARBA00022691"/>
    </source>
</evidence>
<dbReference type="Pfam" id="PF05175">
    <property type="entry name" value="MTS"/>
    <property type="match status" value="1"/>
</dbReference>
<dbReference type="SUPFAM" id="SSF53335">
    <property type="entry name" value="S-adenosyl-L-methionine-dependent methyltransferases"/>
    <property type="match status" value="1"/>
</dbReference>
<dbReference type="PANTHER" id="PTHR18895">
    <property type="entry name" value="HEMK METHYLTRANSFERASE"/>
    <property type="match status" value="1"/>
</dbReference>
<feature type="domain" description="Methyltransferase small" evidence="6">
    <location>
        <begin position="123"/>
        <end position="209"/>
    </location>
</feature>
<dbReference type="EC" id="2.1.1.297" evidence="1"/>
<dbReference type="Pfam" id="PF17827">
    <property type="entry name" value="PrmC_N"/>
    <property type="match status" value="1"/>
</dbReference>
<dbReference type="Gene3D" id="3.40.50.150">
    <property type="entry name" value="Vaccinia Virus protein VP39"/>
    <property type="match status" value="1"/>
</dbReference>
<feature type="domain" description="Release factor glutamine methyltransferase N-terminal" evidence="7">
    <location>
        <begin position="19"/>
        <end position="90"/>
    </location>
</feature>
<dbReference type="InterPro" id="IPR004556">
    <property type="entry name" value="HemK-like"/>
</dbReference>
<dbReference type="EMBL" id="DVOR01000251">
    <property type="protein sequence ID" value="HIV10040.1"/>
    <property type="molecule type" value="Genomic_DNA"/>
</dbReference>
<evidence type="ECO:0000313" key="8">
    <source>
        <dbReference type="EMBL" id="HIV10040.1"/>
    </source>
</evidence>
<organism evidence="8 9">
    <name type="scientific">Candidatus Spyradenecus faecavium</name>
    <dbReference type="NCBI Taxonomy" id="2840947"/>
    <lineage>
        <taxon>Bacteria</taxon>
        <taxon>Pseudomonadati</taxon>
        <taxon>Lentisphaerota</taxon>
        <taxon>Lentisphaeria</taxon>
        <taxon>Lentisphaerales</taxon>
        <taxon>Lentisphaeraceae</taxon>
        <taxon>Lentisphaeraceae incertae sedis</taxon>
        <taxon>Candidatus Spyradenecus</taxon>
    </lineage>
</organism>
<sequence length="209" mass="21627">MTSETTTCPSEAPLTLGDLVDRGAAYLIRHGVPPDEAPTQAEILVEEAIGLRRAALLLRRADRPAPEAVARLRGAFRRVAAGEPLQYVVGHWPFLGAELRVAPGALIPRPETEGLVERVLSHPLWPAARQAADIGTGTGAIAIALALAAKAEGRPLQVRAVDLSPDALALARANAAANGVGDRVACEPGDGAAGLPPASCDLIVSNPPY</sequence>
<accession>A0A9D1NQ39</accession>
<proteinExistence type="predicted"/>
<evidence type="ECO:0000256" key="1">
    <source>
        <dbReference type="ARBA" id="ARBA00012771"/>
    </source>
</evidence>
<dbReference type="NCBIfam" id="TIGR00536">
    <property type="entry name" value="hemK_fam"/>
    <property type="match status" value="1"/>
</dbReference>
<keyword evidence="2 8" id="KW-0489">Methyltransferase</keyword>
<dbReference type="Proteomes" id="UP000886845">
    <property type="component" value="Unassembled WGS sequence"/>
</dbReference>
<evidence type="ECO:0000256" key="3">
    <source>
        <dbReference type="ARBA" id="ARBA00022679"/>
    </source>
</evidence>
<comment type="catalytic activity">
    <reaction evidence="5">
        <text>L-glutaminyl-[peptide chain release factor] + S-adenosyl-L-methionine = N(5)-methyl-L-glutaminyl-[peptide chain release factor] + S-adenosyl-L-homocysteine + H(+)</text>
        <dbReference type="Rhea" id="RHEA:42896"/>
        <dbReference type="Rhea" id="RHEA-COMP:10271"/>
        <dbReference type="Rhea" id="RHEA-COMP:10272"/>
        <dbReference type="ChEBI" id="CHEBI:15378"/>
        <dbReference type="ChEBI" id="CHEBI:30011"/>
        <dbReference type="ChEBI" id="CHEBI:57856"/>
        <dbReference type="ChEBI" id="CHEBI:59789"/>
        <dbReference type="ChEBI" id="CHEBI:61891"/>
        <dbReference type="EC" id="2.1.1.297"/>
    </reaction>
</comment>
<reference evidence="8" key="1">
    <citation type="submission" date="2020-10" db="EMBL/GenBank/DDBJ databases">
        <authorList>
            <person name="Gilroy R."/>
        </authorList>
    </citation>
    <scope>NUCLEOTIDE SEQUENCE</scope>
    <source>
        <strain evidence="8">35461</strain>
    </source>
</reference>
<evidence type="ECO:0000259" key="6">
    <source>
        <dbReference type="Pfam" id="PF05175"/>
    </source>
</evidence>
<dbReference type="GO" id="GO:0102559">
    <property type="term" value="F:peptide chain release factor N(5)-glutamine methyltransferase activity"/>
    <property type="evidence" value="ECO:0007669"/>
    <property type="project" value="UniProtKB-EC"/>
</dbReference>
<dbReference type="GO" id="GO:0032259">
    <property type="term" value="P:methylation"/>
    <property type="evidence" value="ECO:0007669"/>
    <property type="project" value="UniProtKB-KW"/>
</dbReference>
<comment type="caution">
    <text evidence="8">The sequence shown here is derived from an EMBL/GenBank/DDBJ whole genome shotgun (WGS) entry which is preliminary data.</text>
</comment>
<evidence type="ECO:0000256" key="2">
    <source>
        <dbReference type="ARBA" id="ARBA00022603"/>
    </source>
</evidence>
<dbReference type="Gene3D" id="1.10.8.10">
    <property type="entry name" value="DNA helicase RuvA subunit, C-terminal domain"/>
    <property type="match status" value="1"/>
</dbReference>
<dbReference type="InterPro" id="IPR040758">
    <property type="entry name" value="PrmC_N"/>
</dbReference>
<protein>
    <recommendedName>
        <fullName evidence="1">peptide chain release factor N(5)-glutamine methyltransferase</fullName>
        <ecNumber evidence="1">2.1.1.297</ecNumber>
    </recommendedName>
</protein>